<dbReference type="SUPFAM" id="SSF48576">
    <property type="entry name" value="Terpenoid synthases"/>
    <property type="match status" value="1"/>
</dbReference>
<dbReference type="EMBL" id="AZHE01000022">
    <property type="protein sequence ID" value="KHN95540.1"/>
    <property type="molecule type" value="Genomic_DNA"/>
</dbReference>
<proteinExistence type="predicted"/>
<evidence type="ECO:0000313" key="2">
    <source>
        <dbReference type="Proteomes" id="UP000030816"/>
    </source>
</evidence>
<dbReference type="HOGENOM" id="CLU_850152_0_0_1"/>
<dbReference type="RefSeq" id="XP_040676606.1">
    <property type="nucleotide sequence ID" value="XM_040825395.1"/>
</dbReference>
<accession>A0A0B2WRD3</accession>
<dbReference type="Proteomes" id="UP000030816">
    <property type="component" value="Unassembled WGS sequence"/>
</dbReference>
<comment type="caution">
    <text evidence="1">The sequence shown here is derived from an EMBL/GenBank/DDBJ whole genome shotgun (WGS) entry which is preliminary data.</text>
</comment>
<organism evidence="1 2">
    <name type="scientific">Metarhizium album (strain ARSEF 1941)</name>
    <dbReference type="NCBI Taxonomy" id="1081103"/>
    <lineage>
        <taxon>Eukaryota</taxon>
        <taxon>Fungi</taxon>
        <taxon>Dikarya</taxon>
        <taxon>Ascomycota</taxon>
        <taxon>Pezizomycotina</taxon>
        <taxon>Sordariomycetes</taxon>
        <taxon>Hypocreomycetidae</taxon>
        <taxon>Hypocreales</taxon>
        <taxon>Clavicipitaceae</taxon>
        <taxon>Metarhizium</taxon>
    </lineage>
</organism>
<dbReference type="AlphaFoldDB" id="A0A0B2WRD3"/>
<dbReference type="Pfam" id="PF19086">
    <property type="entry name" value="Terpene_syn_C_2"/>
    <property type="match status" value="1"/>
</dbReference>
<protein>
    <submittedName>
        <fullName evidence="1">Terpenoid synthase</fullName>
    </submittedName>
</protein>
<evidence type="ECO:0000313" key="1">
    <source>
        <dbReference type="EMBL" id="KHN95540.1"/>
    </source>
</evidence>
<reference evidence="1 2" key="1">
    <citation type="journal article" date="2014" name="Proc. Natl. Acad. Sci. U.S.A.">
        <title>Trajectory and genomic determinants of fungal-pathogen speciation and host adaptation.</title>
        <authorList>
            <person name="Hu X."/>
            <person name="Xiao G."/>
            <person name="Zheng P."/>
            <person name="Shang Y."/>
            <person name="Su Y."/>
            <person name="Zhang X."/>
            <person name="Liu X."/>
            <person name="Zhan S."/>
            <person name="St Leger R.J."/>
            <person name="Wang C."/>
        </authorList>
    </citation>
    <scope>NUCLEOTIDE SEQUENCE [LARGE SCALE GENOMIC DNA]</scope>
    <source>
        <strain evidence="1 2">ARSEF 1941</strain>
    </source>
</reference>
<dbReference type="GeneID" id="63741052"/>
<gene>
    <name evidence="1" type="ORF">MAM_06597</name>
</gene>
<sequence>MDPISHYQTPKRRLFEYILDHNESCWQQHPDHEQIEKAVVSEYKQLEPKMSPPHTKLAQYVFVGMFASYAYCYGRTEQVMDVAKYLIPHTYIDDCIDSTLDPATAEAACAGLGNVFGESQQVGPEAGVDPEHFRRVAKLFRRDKWDEDAYEIIKSFFSKYLDATTSLRAYECRDRIPTMDQYVGLRPHNVYMPAIHFINVYTGFKGKKLHVSSFRNRRVLATVMLSSFNVALLLDVILHAGLERPDETKVANLIAVVKAGQGLDDMQAAEKIGRMFFENETLIERSAAELQPHWPVEAEAIMHTHKSTLFWVCRAESRYMKGSRRPV</sequence>
<dbReference type="Gene3D" id="1.10.600.10">
    <property type="entry name" value="Farnesyl Diphosphate Synthase"/>
    <property type="match status" value="1"/>
</dbReference>
<name>A0A0B2WRD3_METAS</name>
<keyword evidence="2" id="KW-1185">Reference proteome</keyword>
<dbReference type="InterPro" id="IPR008949">
    <property type="entry name" value="Isoprenoid_synthase_dom_sf"/>
</dbReference>